<keyword evidence="7 10" id="KW-0472">Membrane</keyword>
<dbReference type="Pfam" id="PF02187">
    <property type="entry name" value="GAS2"/>
    <property type="match status" value="1"/>
</dbReference>
<evidence type="ECO:0000259" key="11">
    <source>
        <dbReference type="PROSITE" id="PS50222"/>
    </source>
</evidence>
<dbReference type="InterPro" id="IPR003108">
    <property type="entry name" value="GAR_dom"/>
</dbReference>
<feature type="domain" description="GAR" evidence="12">
    <location>
        <begin position="485"/>
        <end position="560"/>
    </location>
</feature>
<feature type="transmembrane region" description="Helical" evidence="10">
    <location>
        <begin position="765"/>
        <end position="785"/>
    </location>
</feature>
<feature type="compositionally biased region" description="Polar residues" evidence="9">
    <location>
        <begin position="178"/>
        <end position="191"/>
    </location>
</feature>
<keyword evidence="6 10" id="KW-1133">Transmembrane helix</keyword>
<evidence type="ECO:0000313" key="14">
    <source>
        <dbReference type="Proteomes" id="UP001642464"/>
    </source>
</evidence>
<dbReference type="PANTHER" id="PTHR10037:SF62">
    <property type="entry name" value="SODIUM CHANNEL PROTEIN 60E"/>
    <property type="match status" value="1"/>
</dbReference>
<organism evidence="13 14">
    <name type="scientific">Durusdinium trenchii</name>
    <dbReference type="NCBI Taxonomy" id="1381693"/>
    <lineage>
        <taxon>Eukaryota</taxon>
        <taxon>Sar</taxon>
        <taxon>Alveolata</taxon>
        <taxon>Dinophyceae</taxon>
        <taxon>Suessiales</taxon>
        <taxon>Symbiodiniaceae</taxon>
        <taxon>Durusdinium</taxon>
    </lineage>
</organism>
<feature type="region of interest" description="Disordered" evidence="9">
    <location>
        <begin position="577"/>
        <end position="670"/>
    </location>
</feature>
<feature type="region of interest" description="Disordered" evidence="9">
    <location>
        <begin position="114"/>
        <end position="367"/>
    </location>
</feature>
<feature type="compositionally biased region" description="Basic and acidic residues" evidence="9">
    <location>
        <begin position="114"/>
        <end position="127"/>
    </location>
</feature>
<dbReference type="SMART" id="SM00054">
    <property type="entry name" value="EFh"/>
    <property type="match status" value="2"/>
</dbReference>
<feature type="non-terminal residue" evidence="13">
    <location>
        <position position="1"/>
    </location>
</feature>
<feature type="compositionally biased region" description="Polar residues" evidence="9">
    <location>
        <begin position="345"/>
        <end position="367"/>
    </location>
</feature>
<dbReference type="InterPro" id="IPR043203">
    <property type="entry name" value="VGCC_Ca_Na"/>
</dbReference>
<feature type="region of interest" description="Disordered" evidence="9">
    <location>
        <begin position="1124"/>
        <end position="1204"/>
    </location>
</feature>
<feature type="region of interest" description="Disordered" evidence="9">
    <location>
        <begin position="41"/>
        <end position="75"/>
    </location>
</feature>
<evidence type="ECO:0000256" key="1">
    <source>
        <dbReference type="ARBA" id="ARBA00004141"/>
    </source>
</evidence>
<evidence type="ECO:0000256" key="6">
    <source>
        <dbReference type="ARBA" id="ARBA00022989"/>
    </source>
</evidence>
<dbReference type="PROSITE" id="PS50222">
    <property type="entry name" value="EF_HAND_2"/>
    <property type="match status" value="2"/>
</dbReference>
<sequence length="1204" mass="130841">GGAPSAASSALVELEAKAPETTTEHAVGGESTMDLLEVQENAVADPFTAPDVGEQEEVPDPSPSDAADEDGRSLLGSIRSVTSQEDSKVGEVHVSATGALINFFDASEDAAALEAKRQRVARQIERRRQARRQMAPKQPSEGDSLEAKDAVERSSPGAPAPRKVPEVKLEVHAPDSGPSDTLTERTQAQTARSDRSVRPGEIMEAPMSAESSPVPAAQAENAKLRQARGDSALAPPGKGSTPLTLHSKFEGLRDEMKRRRSAAGTTQAVPDPQETAEAVVAEAAQTSRSSFACTNEKSPPSTSPVIPSWAVPKGSAAASPRRTPSSSPIIPSRAVAKHAPPAAARSQSMSFTPLGRQSSHNVGGHTLASSPARTMVVQGIGSPGGRVPLQGMLPGGAPGGAMAPGSGSLSPGWRMRPGQAASLLVSPVSGHSTRIYGQCTTWREERTAGPGPATTGELDRSRRNVTVSAQRISLSASTGTLAAGSYTARPEEASDELDAAVQRYSDTNPLQFPLARVSRGVYLYGNKKLLMTMHNSKLMVRIGGGFATLESQIQEAERTTRPAPQVAVVNAARRMSRHGLGEDVPSPVEDVRTEFEENEDDEAEKFQQVRKEFEENEDDEAEKFQQEAKSPTIAAGELKMSPSLTSDSHSSNTDKEPPPGGTDSPVPKSVMASGEWTRTTLELPSTPINSSKRAAAGGMSNFIKVKRRDDWQDEKTLLRRRAARLISSPYVANFMAIIVIVDSYCTCADIDARAANPDDGRPDVWITRLSEICLVLYTVELVLLLLLKGVSVLKKDLLMTVDVLIVVCGYTEWFLGQFLPEVLGNLGVLRTLRFLRIIRLLRLLRKIHGLRELQKLVIMMATCLKTLAWSFLFCFVIMTVWAMLMVELVHPLIGEIYKENSTFAEECPQCISAASSVMHANLLLFKTVIAGDSWGLIAVPVIERYPATALIFMGSQLTIVFGVLNLIVAVVVDTFAEARERDVLNLAEEMERNHENDKKFLQKVFERIDEDGSGELTLEELVEGARQDPEFQSRLRVMDIDEVDLQQLFEMIDVDGSGSIEAHEFIAPLSRWVHESKTAPRFIKYNMLRSMQQQDELYRQSWYQFNALSTKLEELSSTVDHLAHRGPSESVAPSVPSEMSSPEEASPNHRSSRRSSRPSRMSDRTASLDEVEGMMSPQEKAEDVASEHPEGPAEQPQAPQHAEV</sequence>
<dbReference type="InterPro" id="IPR005821">
    <property type="entry name" value="Ion_trans_dom"/>
</dbReference>
<feature type="compositionally biased region" description="Low complexity" evidence="9">
    <location>
        <begin position="1128"/>
        <end position="1145"/>
    </location>
</feature>
<keyword evidence="4 10" id="KW-0812">Transmembrane</keyword>
<evidence type="ECO:0000256" key="5">
    <source>
        <dbReference type="ARBA" id="ARBA00022837"/>
    </source>
</evidence>
<feature type="transmembrane region" description="Helical" evidence="10">
    <location>
        <begin position="856"/>
        <end position="884"/>
    </location>
</feature>
<feature type="compositionally biased region" description="Low complexity" evidence="9">
    <location>
        <begin position="1192"/>
        <end position="1204"/>
    </location>
</feature>
<feature type="domain" description="EF-hand" evidence="11">
    <location>
        <begin position="996"/>
        <end position="1031"/>
    </location>
</feature>
<feature type="compositionally biased region" description="Polar residues" evidence="9">
    <location>
        <begin position="287"/>
        <end position="305"/>
    </location>
</feature>
<dbReference type="InterPro" id="IPR027359">
    <property type="entry name" value="Volt_channel_dom_sf"/>
</dbReference>
<dbReference type="Gene3D" id="1.20.120.350">
    <property type="entry name" value="Voltage-gated potassium channels. Chain C"/>
    <property type="match status" value="1"/>
</dbReference>
<feature type="compositionally biased region" description="Basic and acidic residues" evidence="9">
    <location>
        <begin position="163"/>
        <end position="173"/>
    </location>
</feature>
<protein>
    <submittedName>
        <fullName evidence="13">Voltage-dependent L-type calcium channel subunit alpha-1C</fullName>
    </submittedName>
</protein>
<comment type="caution">
    <text evidence="13">The sequence shown here is derived from an EMBL/GenBank/DDBJ whole genome shotgun (WGS) entry which is preliminary data.</text>
</comment>
<dbReference type="SUPFAM" id="SSF143575">
    <property type="entry name" value="GAS2 domain-like"/>
    <property type="match status" value="1"/>
</dbReference>
<dbReference type="PROSITE" id="PS00018">
    <property type="entry name" value="EF_HAND_1"/>
    <property type="match status" value="2"/>
</dbReference>
<evidence type="ECO:0000256" key="4">
    <source>
        <dbReference type="ARBA" id="ARBA00022692"/>
    </source>
</evidence>
<evidence type="ECO:0000256" key="2">
    <source>
        <dbReference type="ARBA" id="ARBA00004245"/>
    </source>
</evidence>
<feature type="compositionally biased region" description="Low complexity" evidence="9">
    <location>
        <begin position="273"/>
        <end position="286"/>
    </location>
</feature>
<gene>
    <name evidence="13" type="ORF">SCF082_LOCUS27712</name>
</gene>
<evidence type="ECO:0000256" key="8">
    <source>
        <dbReference type="ARBA" id="ARBA00023212"/>
    </source>
</evidence>
<feature type="domain" description="EF-hand" evidence="11">
    <location>
        <begin position="1040"/>
        <end position="1075"/>
    </location>
</feature>
<dbReference type="InterPro" id="IPR036534">
    <property type="entry name" value="GAR_dom_sf"/>
</dbReference>
<dbReference type="Pfam" id="PF00520">
    <property type="entry name" value="Ion_trans"/>
    <property type="match status" value="1"/>
</dbReference>
<reference evidence="13 14" key="1">
    <citation type="submission" date="2024-02" db="EMBL/GenBank/DDBJ databases">
        <authorList>
            <person name="Chen Y."/>
            <person name="Shah S."/>
            <person name="Dougan E. K."/>
            <person name="Thang M."/>
            <person name="Chan C."/>
        </authorList>
    </citation>
    <scope>NUCLEOTIDE SEQUENCE [LARGE SCALE GENOMIC DNA]</scope>
</reference>
<proteinExistence type="predicted"/>
<dbReference type="Gene3D" id="3.30.920.20">
    <property type="entry name" value="Gas2-like domain"/>
    <property type="match status" value="1"/>
</dbReference>
<evidence type="ECO:0000256" key="9">
    <source>
        <dbReference type="SAM" id="MobiDB-lite"/>
    </source>
</evidence>
<dbReference type="InterPro" id="IPR011992">
    <property type="entry name" value="EF-hand-dom_pair"/>
</dbReference>
<feature type="compositionally biased region" description="Basic and acidic residues" evidence="9">
    <location>
        <begin position="604"/>
        <end position="613"/>
    </location>
</feature>
<dbReference type="CDD" id="cd00051">
    <property type="entry name" value="EFh"/>
    <property type="match status" value="1"/>
</dbReference>
<dbReference type="PANTHER" id="PTHR10037">
    <property type="entry name" value="VOLTAGE-GATED CATION CHANNEL CALCIUM AND SODIUM"/>
    <property type="match status" value="1"/>
</dbReference>
<comment type="subcellular location">
    <subcellularLocation>
        <location evidence="2">Cytoplasm</location>
        <location evidence="2">Cytoskeleton</location>
    </subcellularLocation>
    <subcellularLocation>
        <location evidence="1">Membrane</location>
        <topology evidence="1">Multi-pass membrane protein</topology>
    </subcellularLocation>
</comment>
<dbReference type="PROSITE" id="PS51460">
    <property type="entry name" value="GAR"/>
    <property type="match status" value="1"/>
</dbReference>
<keyword evidence="14" id="KW-1185">Reference proteome</keyword>
<dbReference type="Proteomes" id="UP001642464">
    <property type="component" value="Unassembled WGS sequence"/>
</dbReference>
<keyword evidence="8" id="KW-0206">Cytoskeleton</keyword>
<keyword evidence="3" id="KW-0963">Cytoplasm</keyword>
<dbReference type="SUPFAM" id="SSF81324">
    <property type="entry name" value="Voltage-gated potassium channels"/>
    <property type="match status" value="1"/>
</dbReference>
<keyword evidence="5" id="KW-0106">Calcium</keyword>
<dbReference type="Gene3D" id="1.10.287.70">
    <property type="match status" value="1"/>
</dbReference>
<feature type="compositionally biased region" description="Basic and acidic residues" evidence="9">
    <location>
        <begin position="247"/>
        <end position="257"/>
    </location>
</feature>
<evidence type="ECO:0000256" key="10">
    <source>
        <dbReference type="SAM" id="Phobius"/>
    </source>
</evidence>
<feature type="transmembrane region" description="Helical" evidence="10">
    <location>
        <begin position="949"/>
        <end position="972"/>
    </location>
</feature>
<dbReference type="EMBL" id="CAXAMM010021569">
    <property type="protein sequence ID" value="CAK9050177.1"/>
    <property type="molecule type" value="Genomic_DNA"/>
</dbReference>
<evidence type="ECO:0000256" key="3">
    <source>
        <dbReference type="ARBA" id="ARBA00022490"/>
    </source>
</evidence>
<evidence type="ECO:0000256" key="7">
    <source>
        <dbReference type="ARBA" id="ARBA00023136"/>
    </source>
</evidence>
<accession>A0ABP0MHJ4</accession>
<feature type="region of interest" description="Disordered" evidence="9">
    <location>
        <begin position="1"/>
        <end position="28"/>
    </location>
</feature>
<feature type="compositionally biased region" description="Low complexity" evidence="9">
    <location>
        <begin position="315"/>
        <end position="344"/>
    </location>
</feature>
<dbReference type="Gene3D" id="1.10.238.10">
    <property type="entry name" value="EF-hand"/>
    <property type="match status" value="1"/>
</dbReference>
<feature type="compositionally biased region" description="Low complexity" evidence="9">
    <location>
        <begin position="1"/>
        <end position="10"/>
    </location>
</feature>
<feature type="compositionally biased region" description="Basic and acidic residues" evidence="9">
    <location>
        <begin position="1179"/>
        <end position="1191"/>
    </location>
</feature>
<dbReference type="SUPFAM" id="SSF47473">
    <property type="entry name" value="EF-hand"/>
    <property type="match status" value="1"/>
</dbReference>
<name>A0ABP0MHJ4_9DINO</name>
<evidence type="ECO:0000259" key="12">
    <source>
        <dbReference type="PROSITE" id="PS51460"/>
    </source>
</evidence>
<dbReference type="SMART" id="SM00243">
    <property type="entry name" value="GAS2"/>
    <property type="match status" value="1"/>
</dbReference>
<dbReference type="InterPro" id="IPR018247">
    <property type="entry name" value="EF_Hand_1_Ca_BS"/>
</dbReference>
<evidence type="ECO:0000313" key="13">
    <source>
        <dbReference type="EMBL" id="CAK9050177.1"/>
    </source>
</evidence>
<dbReference type="Pfam" id="PF13499">
    <property type="entry name" value="EF-hand_7"/>
    <property type="match status" value="1"/>
</dbReference>
<feature type="compositionally biased region" description="Polar residues" evidence="9">
    <location>
        <begin position="642"/>
        <end position="651"/>
    </location>
</feature>
<dbReference type="InterPro" id="IPR002048">
    <property type="entry name" value="EF_hand_dom"/>
</dbReference>